<protein>
    <recommendedName>
        <fullName evidence="2">Molybdopterin synthase catalytic subunit</fullName>
    </recommendedName>
</protein>
<reference evidence="1" key="1">
    <citation type="submission" date="2018-05" db="EMBL/GenBank/DDBJ databases">
        <authorList>
            <person name="Lanie J.A."/>
            <person name="Ng W.-L."/>
            <person name="Kazmierczak K.M."/>
            <person name="Andrzejewski T.M."/>
            <person name="Davidsen T.M."/>
            <person name="Wayne K.J."/>
            <person name="Tettelin H."/>
            <person name="Glass J.I."/>
            <person name="Rusch D."/>
            <person name="Podicherti R."/>
            <person name="Tsui H.-C.T."/>
            <person name="Winkler M.E."/>
        </authorList>
    </citation>
    <scope>NUCLEOTIDE SEQUENCE</scope>
</reference>
<evidence type="ECO:0008006" key="2">
    <source>
        <dbReference type="Google" id="ProtNLM"/>
    </source>
</evidence>
<dbReference type="GO" id="GO:0006777">
    <property type="term" value="P:Mo-molybdopterin cofactor biosynthetic process"/>
    <property type="evidence" value="ECO:0007669"/>
    <property type="project" value="InterPro"/>
</dbReference>
<dbReference type="CDD" id="cd00756">
    <property type="entry name" value="MoaE"/>
    <property type="match status" value="1"/>
</dbReference>
<dbReference type="InterPro" id="IPR003448">
    <property type="entry name" value="Mopterin_biosynth_MoaE"/>
</dbReference>
<dbReference type="Pfam" id="PF02391">
    <property type="entry name" value="MoaE"/>
    <property type="match status" value="1"/>
</dbReference>
<evidence type="ECO:0000313" key="1">
    <source>
        <dbReference type="EMBL" id="SUZ59200.1"/>
    </source>
</evidence>
<name>A0A381NXA3_9ZZZZ</name>
<dbReference type="Gene3D" id="3.90.1170.40">
    <property type="entry name" value="Molybdopterin biosynthesis MoaE subunit"/>
    <property type="match status" value="1"/>
</dbReference>
<dbReference type="InterPro" id="IPR036563">
    <property type="entry name" value="MoaE_sf"/>
</dbReference>
<feature type="non-terminal residue" evidence="1">
    <location>
        <position position="1"/>
    </location>
</feature>
<sequence>VHAPQDPDSWLLLTPDELLVGEFYDWCVQPSCGAVVVFSGTVRDHAEDRLEVSLLEYEAYEEQVEPRLETIVAEMRNKWPDISRVVLAHRIGALKLGESSVVVAVSSPHRPAAFEAARFGIDTLKATVPIWKREVWKDGEDWALSSQDITDVRSADSVSKDSP</sequence>
<accession>A0A381NXA3</accession>
<dbReference type="EMBL" id="UINC01000666">
    <property type="protein sequence ID" value="SUZ59200.1"/>
    <property type="molecule type" value="Genomic_DNA"/>
</dbReference>
<proteinExistence type="predicted"/>
<organism evidence="1">
    <name type="scientific">marine metagenome</name>
    <dbReference type="NCBI Taxonomy" id="408172"/>
    <lineage>
        <taxon>unclassified sequences</taxon>
        <taxon>metagenomes</taxon>
        <taxon>ecological metagenomes</taxon>
    </lineage>
</organism>
<dbReference type="SUPFAM" id="SSF54690">
    <property type="entry name" value="Molybdopterin synthase subunit MoaE"/>
    <property type="match status" value="1"/>
</dbReference>
<dbReference type="AlphaFoldDB" id="A0A381NXA3"/>
<gene>
    <name evidence="1" type="ORF">METZ01_LOCUS12054</name>
</gene>
<dbReference type="PANTHER" id="PTHR23404">
    <property type="entry name" value="MOLYBDOPTERIN SYNTHASE RELATED"/>
    <property type="match status" value="1"/>
</dbReference>